<feature type="compositionally biased region" description="Low complexity" evidence="7">
    <location>
        <begin position="1585"/>
        <end position="1597"/>
    </location>
</feature>
<feature type="compositionally biased region" description="Low complexity" evidence="7">
    <location>
        <begin position="1410"/>
        <end position="1430"/>
    </location>
</feature>
<dbReference type="InterPro" id="IPR014853">
    <property type="entry name" value="VWF/SSPO/ZAN-like_Cys-rich_dom"/>
</dbReference>
<dbReference type="Pfam" id="PF08742">
    <property type="entry name" value="C8"/>
    <property type="match status" value="3"/>
</dbReference>
<evidence type="ECO:0000256" key="1">
    <source>
        <dbReference type="ARBA" id="ARBA00004613"/>
    </source>
</evidence>
<feature type="region of interest" description="Disordered" evidence="7">
    <location>
        <begin position="1288"/>
        <end position="1461"/>
    </location>
</feature>
<dbReference type="RefSeq" id="XP_023580171.1">
    <property type="nucleotide sequence ID" value="XM_023724403.1"/>
</dbReference>
<evidence type="ECO:0000256" key="4">
    <source>
        <dbReference type="ARBA" id="ARBA00023157"/>
    </source>
</evidence>
<sequence>MAGLEEVASGGRRSPHWQVRQSWLPHPAHSARLGPTGVGEGPKAWARSHLQIPDSGADNTPDPNDKSDLGPYETDEQRGWCSTWGAGHFSTFDHHMYDFSGTCNYVFAAICEDPSPTFSVQLRRGPDGRTTRIIVELGSSVVTVQNGAVSVKDVGVVSLPYTSNGLQITPFGQNVRLVAKQLELELEVLWGPDSYVMVLVEKKYMGQMCGLCGNFDGEAANEFLSKDGNLLEPYKYAALQKLDDPNEICAYEAIPQPSSPQEEHAQTCAQLLSLVSPECSVAREPFMQSCQADMKMCAQPGPGNCSCATLSEFSRQCSMAGQAVSNWRAPGLCSVGQCPANQVYKECGSACVRTCSNPGHSCQGFCTFGCFCPEGMVLDDFSKNQTCVPVTQCPCMLNGAVYAPGEVTSSACRTCQCTDGLWTCTDQPCPGRCSLEGGSFVTTFDARPYRFHGTCTYILLQSHQLPEEGSLMAVYDKSGYSHSETSLAAIIYLSGQDKIVISQDEVITNNGEVKWLPKRARNITIFRQTSTHLQMATDFGLELMIQLQPVFQAYITVEPQFRGQTRGLCGNFNGDTTDDFTTSMGIAEGTASLFVDSWRAGNCPTALERETDPCSMSQLNKVCAETHCSVLVNKGSVFEKCHSVVNPRPFYKRCVYQACNYEETFPHICAALSAYAYLCASRGVLLWDWRSSVDNCSVPCTGNRTFSYNSQACDRTCMSLSERTLECHPSAVPVDGCNCPEGTYLNHKEECVRRTQCPCQLDSHEIILAGQSTVVNGATCYCISGRLTCSRKPQMLLATCTAPKTFQSCSQSSDSNFGAACAPTCQMLATGIACVPTKCEAGCVCAEGLYEDASGQCVPADNCSCEFGGTSYPPGAELNTDCQTCICKQGKWVCEQSAGCASTCTLYGEGHVITFDGQRFVFDGNCEYTLTTDGCGANDSQPTFKIVTENVICGETGVTCSRAIKLFLGALSIVLADKTYTVGGYDPQVSFQVQPSSLHLVLDIYIADKYNLTLTWNKHMMVLIKVSRASAQDAFCGLCGNYNGNMKDDFETRSMYVASSELEFVNSWKENPLCGDVSFVVDPCSLNTFRQSWAERKCSIINSQTFAACHSKVYHMPYYEACVRDACGCDTGGDCECLCDAVAAYAKACLDKGVCVDWRTPDFCPVYCGFYNTHTRVDGSSEYEYVQEDDCTWHYQPCLCPDALQSYPQSNIEGCYNCSQDEYFDSSEGACVPCALTATTPPPTTGDCSHKGALSPQGLFPGSAGHPDKPKLQGPSLLSMQLLGLVEGRGAARTSTEAQPTTPATRTPSTSGLFSSARPSTSPTATPPVTPSLPATPTTSPQASSSARTDTAPTTQTKPAVSSAESPRSTTAVSPRVTSAPTPTSTWGITATRPTVTHATSQSTASRPSAATQTTAETTERTTAPTVTLETQEETSRTPPDDDPNADNRHNNGTTNDHTIDADYASHSVPAIRDLLGDSHLSASYHPDHRNDHLYPLQAIAHGNLSAYHSHTAHSLHAVTHQDHQPPPTATSLPTTVTRPTASIPSLTKNTTETRPPPSSIRTAKTTSPRVSHPPATAPHPSTSPAPTTITPKPTSSRTETPVAETTSTATPSRPHTPAVTPSQPTVSPSSSSRTTGPPSGTSFKTTTSFPTPSHPETTLPTRVPPFETSSVTPTSHRTTTRTPEPINSSPSRPPPTATSLPTTATRPTASIPSLTKTTTETRPPPSSISTAKTTPLSALLLHTLAFYFISSFLSCVSDKHFIVVFWYLLIFLFFLCAFGFHLLINIFYSHHAAHYQHHRSLHVQNHSECRTLVFRFLPVHISVHVSHHTHSHAWLTSFATSTPSPARMSVSPLHTECICSVKEYEEEITYLGCTANVTMTRCEGTCASSASFNIDTRQVDIQCGCCHPLESYEKQLVLPCPDPSAPGGQRVLTLLVFRSCVCSSQPCRD</sequence>
<feature type="compositionally biased region" description="Low complexity" evidence="7">
    <location>
        <begin position="1698"/>
        <end position="1711"/>
    </location>
</feature>
<dbReference type="Pfam" id="PF23244">
    <property type="entry name" value="VWF"/>
    <property type="match status" value="1"/>
</dbReference>
<evidence type="ECO:0000256" key="5">
    <source>
        <dbReference type="ARBA" id="ARBA00023180"/>
    </source>
</evidence>
<evidence type="ECO:0000313" key="11">
    <source>
        <dbReference type="Proteomes" id="UP000248480"/>
    </source>
</evidence>
<feature type="compositionally biased region" description="Basic and acidic residues" evidence="7">
    <location>
        <begin position="1434"/>
        <end position="1450"/>
    </location>
</feature>
<comment type="subcellular location">
    <subcellularLocation>
        <location evidence="1">Secreted</location>
    </subcellularLocation>
</comment>
<dbReference type="InterPro" id="IPR006207">
    <property type="entry name" value="Cys_knot_C"/>
</dbReference>
<feature type="domain" description="VWFD" evidence="10">
    <location>
        <begin position="902"/>
        <end position="1075"/>
    </location>
</feature>
<evidence type="ECO:0000256" key="7">
    <source>
        <dbReference type="SAM" id="MobiDB-lite"/>
    </source>
</evidence>
<dbReference type="PANTHER" id="PTHR11339">
    <property type="entry name" value="EXTRACELLULAR MATRIX GLYCOPROTEIN RELATED"/>
    <property type="match status" value="1"/>
</dbReference>
<dbReference type="PROSITE" id="PS51233">
    <property type="entry name" value="VWFD"/>
    <property type="match status" value="3"/>
</dbReference>
<proteinExistence type="predicted"/>
<feature type="domain" description="VWFD" evidence="10">
    <location>
        <begin position="79"/>
        <end position="250"/>
    </location>
</feature>
<organism evidence="11 12">
    <name type="scientific">Trichechus manatus latirostris</name>
    <name type="common">Florida manatee</name>
    <dbReference type="NCBI Taxonomy" id="127582"/>
    <lineage>
        <taxon>Eukaryota</taxon>
        <taxon>Metazoa</taxon>
        <taxon>Chordata</taxon>
        <taxon>Craniata</taxon>
        <taxon>Vertebrata</taxon>
        <taxon>Euteleostomi</taxon>
        <taxon>Mammalia</taxon>
        <taxon>Eutheria</taxon>
        <taxon>Afrotheria</taxon>
        <taxon>Sirenia</taxon>
        <taxon>Trichechidae</taxon>
        <taxon>Trichechus</taxon>
    </lineage>
</organism>
<gene>
    <name evidence="12" type="primary">MUC6</name>
</gene>
<dbReference type="SMART" id="SM00215">
    <property type="entry name" value="VWC_out"/>
    <property type="match status" value="2"/>
</dbReference>
<dbReference type="PANTHER" id="PTHR11339:SF264">
    <property type="entry name" value="MUCIN-6"/>
    <property type="match status" value="1"/>
</dbReference>
<dbReference type="GO" id="GO:0005615">
    <property type="term" value="C:extracellular space"/>
    <property type="evidence" value="ECO:0007669"/>
    <property type="project" value="TreeGrafter"/>
</dbReference>
<evidence type="ECO:0000259" key="10">
    <source>
        <dbReference type="PROSITE" id="PS51233"/>
    </source>
</evidence>
<dbReference type="Gene3D" id="2.10.25.10">
    <property type="entry name" value="Laminin"/>
    <property type="match status" value="3"/>
</dbReference>
<dbReference type="SMART" id="SM00832">
    <property type="entry name" value="C8"/>
    <property type="match status" value="3"/>
</dbReference>
<keyword evidence="5" id="KW-0325">Glycoprotein</keyword>
<keyword evidence="3" id="KW-0677">Repeat</keyword>
<dbReference type="Pfam" id="PF00094">
    <property type="entry name" value="VWD"/>
    <property type="match status" value="3"/>
</dbReference>
<dbReference type="CDD" id="cd19941">
    <property type="entry name" value="TIL"/>
    <property type="match status" value="3"/>
</dbReference>
<dbReference type="CTD" id="4588"/>
<dbReference type="SMART" id="SM00041">
    <property type="entry name" value="CT"/>
    <property type="match status" value="1"/>
</dbReference>
<feature type="compositionally biased region" description="Low complexity" evidence="7">
    <location>
        <begin position="1617"/>
        <end position="1659"/>
    </location>
</feature>
<dbReference type="Proteomes" id="UP000248480">
    <property type="component" value="Unplaced"/>
</dbReference>
<keyword evidence="8" id="KW-1133">Transmembrane helix</keyword>
<feature type="compositionally biased region" description="Low complexity" evidence="7">
    <location>
        <begin position="1332"/>
        <end position="1349"/>
    </location>
</feature>
<evidence type="ECO:0000256" key="6">
    <source>
        <dbReference type="PROSITE-ProRule" id="PRU00039"/>
    </source>
</evidence>
<dbReference type="FunFam" id="2.10.25.10:FF:000153">
    <property type="entry name" value="MUC5B isoform 1"/>
    <property type="match status" value="2"/>
</dbReference>
<dbReference type="InterPro" id="IPR050780">
    <property type="entry name" value="Mucin_vWF_Thrombospondin_sf"/>
</dbReference>
<feature type="compositionally biased region" description="Polar residues" evidence="7">
    <location>
        <begin position="1530"/>
        <end position="1570"/>
    </location>
</feature>
<evidence type="ECO:0000256" key="8">
    <source>
        <dbReference type="SAM" id="Phobius"/>
    </source>
</evidence>
<dbReference type="InterPro" id="IPR002919">
    <property type="entry name" value="TIL_dom"/>
</dbReference>
<dbReference type="InterPro" id="IPR036084">
    <property type="entry name" value="Ser_inhib-like_sf"/>
</dbReference>
<evidence type="ECO:0000313" key="12">
    <source>
        <dbReference type="RefSeq" id="XP_023580171.1"/>
    </source>
</evidence>
<dbReference type="InParanoid" id="A0A2Y9QF64"/>
<keyword evidence="2" id="KW-0964">Secreted</keyword>
<feature type="transmembrane region" description="Helical" evidence="8">
    <location>
        <begin position="1764"/>
        <end position="1789"/>
    </location>
</feature>
<comment type="caution">
    <text evidence="6">Lacks conserved residue(s) required for the propagation of feature annotation.</text>
</comment>
<evidence type="ECO:0000256" key="2">
    <source>
        <dbReference type="ARBA" id="ARBA00022525"/>
    </source>
</evidence>
<feature type="compositionally biased region" description="Polar residues" evidence="7">
    <location>
        <begin position="1598"/>
        <end position="1614"/>
    </location>
</feature>
<dbReference type="GO" id="GO:0031012">
    <property type="term" value="C:extracellular matrix"/>
    <property type="evidence" value="ECO:0007669"/>
    <property type="project" value="TreeGrafter"/>
</dbReference>
<dbReference type="STRING" id="127582.A0A2Y9QF64"/>
<feature type="compositionally biased region" description="Polar residues" evidence="7">
    <location>
        <begin position="1712"/>
        <end position="1732"/>
    </location>
</feature>
<evidence type="ECO:0000259" key="9">
    <source>
        <dbReference type="PROSITE" id="PS01225"/>
    </source>
</evidence>
<dbReference type="PROSITE" id="PS01225">
    <property type="entry name" value="CTCK_2"/>
    <property type="match status" value="1"/>
</dbReference>
<dbReference type="FunFam" id="2.10.25.10:FF:000414">
    <property type="entry name" value="von Willebrand factor"/>
    <property type="match status" value="1"/>
</dbReference>
<feature type="compositionally biased region" description="Low complexity" evidence="7">
    <location>
        <begin position="1296"/>
        <end position="1324"/>
    </location>
</feature>
<dbReference type="FunCoup" id="A0A2Y9QF64">
    <property type="interactions" value="34"/>
</dbReference>
<dbReference type="SUPFAM" id="SSF57567">
    <property type="entry name" value="Serine protease inhibitors"/>
    <property type="match status" value="3"/>
</dbReference>
<feature type="region of interest" description="Disordered" evidence="7">
    <location>
        <begin position="1516"/>
        <end position="1732"/>
    </location>
</feature>
<dbReference type="InterPro" id="IPR001846">
    <property type="entry name" value="VWF_type-D"/>
</dbReference>
<feature type="region of interest" description="Disordered" evidence="7">
    <location>
        <begin position="1"/>
        <end position="74"/>
    </location>
</feature>
<dbReference type="SMART" id="SM00216">
    <property type="entry name" value="VWD"/>
    <property type="match status" value="3"/>
</dbReference>
<keyword evidence="8" id="KW-0812">Transmembrane</keyword>
<dbReference type="Pfam" id="PF01826">
    <property type="entry name" value="TIL"/>
    <property type="match status" value="1"/>
</dbReference>
<dbReference type="KEGG" id="tmu:101354137"/>
<feature type="compositionally biased region" description="Polar residues" evidence="7">
    <location>
        <begin position="1351"/>
        <end position="1409"/>
    </location>
</feature>
<name>A0A2Y9QF64_TRIMA</name>
<feature type="domain" description="VWFD" evidence="10">
    <location>
        <begin position="431"/>
        <end position="606"/>
    </location>
</feature>
<dbReference type="InterPro" id="IPR001007">
    <property type="entry name" value="VWF_dom"/>
</dbReference>
<keyword evidence="11" id="KW-1185">Reference proteome</keyword>
<feature type="compositionally biased region" description="Low complexity" evidence="7">
    <location>
        <begin position="1669"/>
        <end position="1684"/>
    </location>
</feature>
<evidence type="ECO:0000256" key="3">
    <source>
        <dbReference type="ARBA" id="ARBA00022737"/>
    </source>
</evidence>
<protein>
    <submittedName>
        <fullName evidence="12">Mucin-6</fullName>
    </submittedName>
</protein>
<keyword evidence="4" id="KW-1015">Disulfide bond</keyword>
<feature type="domain" description="CTCK" evidence="9">
    <location>
        <begin position="1858"/>
        <end position="1949"/>
    </location>
</feature>
<dbReference type="GeneID" id="101354137"/>
<keyword evidence="8" id="KW-0472">Membrane</keyword>
<reference evidence="12" key="1">
    <citation type="submission" date="2025-08" db="UniProtKB">
        <authorList>
            <consortium name="RefSeq"/>
        </authorList>
    </citation>
    <scope>IDENTIFICATION</scope>
</reference>
<feature type="transmembrane region" description="Helical" evidence="8">
    <location>
        <begin position="1737"/>
        <end position="1757"/>
    </location>
</feature>
<accession>A0A2Y9QF64</accession>